<dbReference type="Proteomes" id="UP000789525">
    <property type="component" value="Unassembled WGS sequence"/>
</dbReference>
<organism evidence="1 2">
    <name type="scientific">Acaulospora colombiana</name>
    <dbReference type="NCBI Taxonomy" id="27376"/>
    <lineage>
        <taxon>Eukaryota</taxon>
        <taxon>Fungi</taxon>
        <taxon>Fungi incertae sedis</taxon>
        <taxon>Mucoromycota</taxon>
        <taxon>Glomeromycotina</taxon>
        <taxon>Glomeromycetes</taxon>
        <taxon>Diversisporales</taxon>
        <taxon>Acaulosporaceae</taxon>
        <taxon>Acaulospora</taxon>
    </lineage>
</organism>
<sequence>MSTPTIEDLQAQIASLQQAIASLQQPSIQAPTPQPTTPTPIKSLKVAAPDVFDGTLSKTETFLSQLALFFHGKRNEIQSDADKIILALSYMKGGTAGPWAKEKVKQYSKGEVTQTWEEFCKEFEEVFNDPDPKATARHKMKKLKQGSQTADEYICSFRELKDATGYNDAALVEKFEEGLNSALVDKIYNLPQMPTNLQEWFQWAAKLDRQWRQREAKKSTSLQPSKTPSPRSASNPKTPIPSTIYSKPLPPTPSVPSTSEAVPMEVDSGWKSVKPKVCFKCRKPGHFARDCKSRVDINSMDYDALKAYIMGEIQKEGSETKQDF</sequence>
<gene>
    <name evidence="1" type="ORF">ACOLOM_LOCUS10487</name>
</gene>
<reference evidence="1" key="1">
    <citation type="submission" date="2021-06" db="EMBL/GenBank/DDBJ databases">
        <authorList>
            <person name="Kallberg Y."/>
            <person name="Tangrot J."/>
            <person name="Rosling A."/>
        </authorList>
    </citation>
    <scope>NUCLEOTIDE SEQUENCE</scope>
    <source>
        <strain evidence="1">CL356</strain>
    </source>
</reference>
<protein>
    <submittedName>
        <fullName evidence="1">13306_t:CDS:1</fullName>
    </submittedName>
</protein>
<dbReference type="EMBL" id="CAJVPT010034081">
    <property type="protein sequence ID" value="CAG8706850.1"/>
    <property type="molecule type" value="Genomic_DNA"/>
</dbReference>
<accession>A0ACA9PHA4</accession>
<proteinExistence type="predicted"/>
<evidence type="ECO:0000313" key="2">
    <source>
        <dbReference type="Proteomes" id="UP000789525"/>
    </source>
</evidence>
<keyword evidence="2" id="KW-1185">Reference proteome</keyword>
<name>A0ACA9PHA4_9GLOM</name>
<evidence type="ECO:0000313" key="1">
    <source>
        <dbReference type="EMBL" id="CAG8706850.1"/>
    </source>
</evidence>
<comment type="caution">
    <text evidence="1">The sequence shown here is derived from an EMBL/GenBank/DDBJ whole genome shotgun (WGS) entry which is preliminary data.</text>
</comment>